<accession>A0A132BVT0</accession>
<feature type="transmembrane region" description="Helical" evidence="1">
    <location>
        <begin position="75"/>
        <end position="100"/>
    </location>
</feature>
<comment type="caution">
    <text evidence="2">The sequence shown here is derived from an EMBL/GenBank/DDBJ whole genome shotgun (WGS) entry which is preliminary data.</text>
</comment>
<evidence type="ECO:0000256" key="1">
    <source>
        <dbReference type="SAM" id="Phobius"/>
    </source>
</evidence>
<dbReference type="AlphaFoldDB" id="A0A132BVT0"/>
<sequence length="125" mass="13066">MSGKTFEGQVARMGWVPGAEPRPELVEAILRHHGKPVALRDITPTVLGVCVGALIGLLIKGLALATLPWGADGGWLGMLAGLMALLGGLMSVAGAVFAAMVSRRHPVLMQFASVNLLTLLIVIYV</sequence>
<dbReference type="RefSeq" id="WP_068243916.1">
    <property type="nucleotide sequence ID" value="NZ_LPUY01000074.1"/>
</dbReference>
<gene>
    <name evidence="2" type="ORF">TRIHO_24590</name>
</gene>
<dbReference type="EMBL" id="LPUY01000074">
    <property type="protein sequence ID" value="KUP92489.1"/>
    <property type="molecule type" value="Genomic_DNA"/>
</dbReference>
<evidence type="ECO:0000313" key="3">
    <source>
        <dbReference type="Proteomes" id="UP000068382"/>
    </source>
</evidence>
<feature type="transmembrane region" description="Helical" evidence="1">
    <location>
        <begin position="107"/>
        <end position="124"/>
    </location>
</feature>
<keyword evidence="1" id="KW-1133">Transmembrane helix</keyword>
<name>A0A132BVT0_9RHOB</name>
<feature type="transmembrane region" description="Helical" evidence="1">
    <location>
        <begin position="45"/>
        <end position="69"/>
    </location>
</feature>
<reference evidence="2 3" key="1">
    <citation type="submission" date="2015-12" db="EMBL/GenBank/DDBJ databases">
        <title>Genome sequence of the marine Rhodobacteraceae strain O3.65, Candidatus Tritonibacter horizontis.</title>
        <authorList>
            <person name="Poehlein A."/>
            <person name="Giebel H.A."/>
            <person name="Voget S."/>
            <person name="Brinkhoff T."/>
        </authorList>
    </citation>
    <scope>NUCLEOTIDE SEQUENCE [LARGE SCALE GENOMIC DNA]</scope>
    <source>
        <strain evidence="2 3">O3.65</strain>
    </source>
</reference>
<proteinExistence type="predicted"/>
<keyword evidence="3" id="KW-1185">Reference proteome</keyword>
<dbReference type="Proteomes" id="UP000068382">
    <property type="component" value="Unassembled WGS sequence"/>
</dbReference>
<organism evidence="2 3">
    <name type="scientific">Tritonibacter horizontis</name>
    <dbReference type="NCBI Taxonomy" id="1768241"/>
    <lineage>
        <taxon>Bacteria</taxon>
        <taxon>Pseudomonadati</taxon>
        <taxon>Pseudomonadota</taxon>
        <taxon>Alphaproteobacteria</taxon>
        <taxon>Rhodobacterales</taxon>
        <taxon>Paracoccaceae</taxon>
        <taxon>Tritonibacter</taxon>
    </lineage>
</organism>
<evidence type="ECO:0000313" key="2">
    <source>
        <dbReference type="EMBL" id="KUP92489.1"/>
    </source>
</evidence>
<keyword evidence="1" id="KW-0472">Membrane</keyword>
<protein>
    <submittedName>
        <fullName evidence="2">Uncharacterized protein</fullName>
    </submittedName>
</protein>
<dbReference type="OrthoDB" id="7667817at2"/>
<keyword evidence="1" id="KW-0812">Transmembrane</keyword>